<keyword evidence="1" id="KW-0812">Transmembrane</keyword>
<evidence type="ECO:0000256" key="1">
    <source>
        <dbReference type="SAM" id="Phobius"/>
    </source>
</evidence>
<keyword evidence="1" id="KW-0472">Membrane</keyword>
<dbReference type="EMBL" id="AILY01000032">
    <property type="protein sequence ID" value="EJF84886.1"/>
    <property type="molecule type" value="Genomic_DNA"/>
</dbReference>
<evidence type="ECO:0000313" key="2">
    <source>
        <dbReference type="EMBL" id="EJF84886.1"/>
    </source>
</evidence>
<organism evidence="2 3">
    <name type="scientific">Bartonella rattimassiliensis 15908</name>
    <dbReference type="NCBI Taxonomy" id="1094556"/>
    <lineage>
        <taxon>Bacteria</taxon>
        <taxon>Pseudomonadati</taxon>
        <taxon>Pseudomonadota</taxon>
        <taxon>Alphaproteobacteria</taxon>
        <taxon>Hyphomicrobiales</taxon>
        <taxon>Bartonellaceae</taxon>
        <taxon>Bartonella</taxon>
    </lineage>
</organism>
<dbReference type="Proteomes" id="UP000001077">
    <property type="component" value="Unassembled WGS sequence"/>
</dbReference>
<protein>
    <submittedName>
        <fullName evidence="2">Uncharacterized protein</fullName>
    </submittedName>
</protein>
<proteinExistence type="predicted"/>
<dbReference type="AlphaFoldDB" id="J0QHC6"/>
<dbReference type="HOGENOM" id="CLU_2491542_0_0_5"/>
<name>J0QHC6_9HYPH</name>
<sequence length="86" mass="10387">MSYIIQKIFRDILLQQYCEMDVKAGIFFYNENEKDNGVFGGRDLKRMMLYSPPVPNVGVFAFERVYKRYFIVFSVVFLFHILFFYL</sequence>
<keyword evidence="1" id="KW-1133">Transmembrane helix</keyword>
<keyword evidence="3" id="KW-1185">Reference proteome</keyword>
<evidence type="ECO:0000313" key="3">
    <source>
        <dbReference type="Proteomes" id="UP000001077"/>
    </source>
</evidence>
<comment type="caution">
    <text evidence="2">The sequence shown here is derived from an EMBL/GenBank/DDBJ whole genome shotgun (WGS) entry which is preliminary data.</text>
</comment>
<dbReference type="PATRIC" id="fig|1094556.3.peg.1472"/>
<reference evidence="2 3" key="1">
    <citation type="submission" date="2012-03" db="EMBL/GenBank/DDBJ databases">
        <title>The Genome Sequence of Bartonella rattimassiliensis 15908.</title>
        <authorList>
            <consortium name="The Broad Institute Genome Sequencing Platform"/>
            <consortium name="The Broad Institute Genome Sequencing Center for Infectious Disease"/>
            <person name="Feldgarden M."/>
            <person name="Kirby J."/>
            <person name="Kosoy M."/>
            <person name="Birtles R."/>
            <person name="Probert W.S."/>
            <person name="Chiaraviglio L."/>
            <person name="Young S.K."/>
            <person name="Zeng Q."/>
            <person name="Gargeya S."/>
            <person name="Fitzgerald M."/>
            <person name="Haas B."/>
            <person name="Abouelleil A."/>
            <person name="Alvarado L."/>
            <person name="Arachchi H.M."/>
            <person name="Berlin A."/>
            <person name="Chapman S.B."/>
            <person name="Gearin G."/>
            <person name="Goldberg J."/>
            <person name="Griggs A."/>
            <person name="Gujja S."/>
            <person name="Hansen M."/>
            <person name="Heiman D."/>
            <person name="Howarth C."/>
            <person name="Larimer J."/>
            <person name="Lui A."/>
            <person name="MacDonald P.J.P."/>
            <person name="McCowen C."/>
            <person name="Montmayeur A."/>
            <person name="Murphy C."/>
            <person name="Neiman D."/>
            <person name="Pearson M."/>
            <person name="Priest M."/>
            <person name="Roberts A."/>
            <person name="Saif S."/>
            <person name="Shea T."/>
            <person name="Sisk P."/>
            <person name="Stolte C."/>
            <person name="Sykes S."/>
            <person name="Wortman J."/>
            <person name="Nusbaum C."/>
            <person name="Birren B."/>
        </authorList>
    </citation>
    <scope>NUCLEOTIDE SEQUENCE [LARGE SCALE GENOMIC DNA]</scope>
    <source>
        <strain evidence="2 3">15908</strain>
    </source>
</reference>
<gene>
    <name evidence="2" type="ORF">MCY_01438</name>
</gene>
<feature type="transmembrane region" description="Helical" evidence="1">
    <location>
        <begin position="69"/>
        <end position="85"/>
    </location>
</feature>
<accession>J0QHC6</accession>